<evidence type="ECO:0000313" key="8">
    <source>
        <dbReference type="Ensembl" id="ENSLLEP00000045010.1"/>
    </source>
</evidence>
<dbReference type="GO" id="GO:0000712">
    <property type="term" value="P:resolution of meiotic recombination intermediates"/>
    <property type="evidence" value="ECO:0007669"/>
    <property type="project" value="TreeGrafter"/>
</dbReference>
<proteinExistence type="inferred from homology"/>
<dbReference type="GO" id="GO:0031573">
    <property type="term" value="P:mitotic intra-S DNA damage checkpoint signaling"/>
    <property type="evidence" value="ECO:0007669"/>
    <property type="project" value="TreeGrafter"/>
</dbReference>
<keyword evidence="5" id="KW-0234">DNA repair</keyword>
<comment type="similarity">
    <text evidence="2">Belongs to the EME1/MMS4 family.</text>
</comment>
<keyword evidence="3" id="KW-0227">DNA damage</keyword>
<dbReference type="GeneTree" id="ENSGT00530000063937"/>
<evidence type="ECO:0000256" key="6">
    <source>
        <dbReference type="ARBA" id="ARBA00023242"/>
    </source>
</evidence>
<dbReference type="InterPro" id="IPR006166">
    <property type="entry name" value="ERCC4_domain"/>
</dbReference>
<dbReference type="GO" id="GO:0008821">
    <property type="term" value="F:crossover junction DNA endonuclease activity"/>
    <property type="evidence" value="ECO:0007669"/>
    <property type="project" value="TreeGrafter"/>
</dbReference>
<dbReference type="InterPro" id="IPR042530">
    <property type="entry name" value="EME1/EME2_C"/>
</dbReference>
<dbReference type="FunFam" id="1.10.150.670:FF:000002">
    <property type="entry name" value="Crossover junction endonuclease EME1"/>
    <property type="match status" value="1"/>
</dbReference>
<name>A0A8C5R1Q7_9ANUR</name>
<evidence type="ECO:0000259" key="7">
    <source>
        <dbReference type="SMART" id="SM00891"/>
    </source>
</evidence>
<dbReference type="GO" id="GO:0006302">
    <property type="term" value="P:double-strand break repair"/>
    <property type="evidence" value="ECO:0007669"/>
    <property type="project" value="TreeGrafter"/>
</dbReference>
<keyword evidence="4" id="KW-0233">DNA recombination</keyword>
<organism evidence="8 9">
    <name type="scientific">Leptobrachium leishanense</name>
    <name type="common">Leishan spiny toad</name>
    <dbReference type="NCBI Taxonomy" id="445787"/>
    <lineage>
        <taxon>Eukaryota</taxon>
        <taxon>Metazoa</taxon>
        <taxon>Chordata</taxon>
        <taxon>Craniata</taxon>
        <taxon>Vertebrata</taxon>
        <taxon>Euteleostomi</taxon>
        <taxon>Amphibia</taxon>
        <taxon>Batrachia</taxon>
        <taxon>Anura</taxon>
        <taxon>Pelobatoidea</taxon>
        <taxon>Megophryidae</taxon>
        <taxon>Leptobrachium</taxon>
    </lineage>
</organism>
<dbReference type="AlphaFoldDB" id="A0A8C5R1Q7"/>
<dbReference type="Pfam" id="PF21292">
    <property type="entry name" value="EME1-MUS81_C"/>
    <property type="match status" value="1"/>
</dbReference>
<dbReference type="SMART" id="SM00891">
    <property type="entry name" value="ERCC4"/>
    <property type="match status" value="1"/>
</dbReference>
<dbReference type="PANTHER" id="PTHR21077">
    <property type="entry name" value="EME1 PROTEIN"/>
    <property type="match status" value="1"/>
</dbReference>
<reference evidence="8" key="1">
    <citation type="submission" date="2025-08" db="UniProtKB">
        <authorList>
            <consortium name="Ensembl"/>
        </authorList>
    </citation>
    <scope>IDENTIFICATION</scope>
</reference>
<dbReference type="GO" id="GO:0005634">
    <property type="term" value="C:nucleus"/>
    <property type="evidence" value="ECO:0007669"/>
    <property type="project" value="UniProtKB-SubCell"/>
</dbReference>
<dbReference type="GO" id="GO:0031297">
    <property type="term" value="P:replication fork processing"/>
    <property type="evidence" value="ECO:0007669"/>
    <property type="project" value="TreeGrafter"/>
</dbReference>
<reference evidence="8" key="2">
    <citation type="submission" date="2025-09" db="UniProtKB">
        <authorList>
            <consortium name="Ensembl"/>
        </authorList>
    </citation>
    <scope>IDENTIFICATION</scope>
</reference>
<evidence type="ECO:0000256" key="3">
    <source>
        <dbReference type="ARBA" id="ARBA00022763"/>
    </source>
</evidence>
<feature type="domain" description="ERCC4" evidence="7">
    <location>
        <begin position="134"/>
        <end position="268"/>
    </location>
</feature>
<dbReference type="GO" id="GO:0048476">
    <property type="term" value="C:Holliday junction resolvase complex"/>
    <property type="evidence" value="ECO:0007669"/>
    <property type="project" value="InterPro"/>
</dbReference>
<dbReference type="Ensembl" id="ENSLLET00000046807.1">
    <property type="protein sequence ID" value="ENSLLEP00000045010.1"/>
    <property type="gene ID" value="ENSLLEG00000028531.1"/>
</dbReference>
<dbReference type="Gene3D" id="3.40.50.10130">
    <property type="match status" value="1"/>
</dbReference>
<dbReference type="Proteomes" id="UP000694569">
    <property type="component" value="Unplaced"/>
</dbReference>
<dbReference type="InterPro" id="IPR033310">
    <property type="entry name" value="Mms4/EME1/EME2"/>
</dbReference>
<protein>
    <recommendedName>
        <fullName evidence="7">ERCC4 domain-containing protein</fullName>
    </recommendedName>
</protein>
<evidence type="ECO:0000313" key="9">
    <source>
        <dbReference type="Proteomes" id="UP000694569"/>
    </source>
</evidence>
<evidence type="ECO:0000256" key="5">
    <source>
        <dbReference type="ARBA" id="ARBA00023204"/>
    </source>
</evidence>
<dbReference type="PANTHER" id="PTHR21077:SF7">
    <property type="entry name" value="CROSSOVER JUNCTION ENDONUCLEASE EME1"/>
    <property type="match status" value="1"/>
</dbReference>
<evidence type="ECO:0000256" key="1">
    <source>
        <dbReference type="ARBA" id="ARBA00004123"/>
    </source>
</evidence>
<dbReference type="Gene3D" id="1.10.150.670">
    <property type="entry name" value="Crossover junction endonuclease EME1, DNA-binding domain"/>
    <property type="match status" value="1"/>
</dbReference>
<keyword evidence="6" id="KW-0539">Nucleus</keyword>
<comment type="subcellular location">
    <subcellularLocation>
        <location evidence="1">Nucleus</location>
    </subcellularLocation>
</comment>
<evidence type="ECO:0000256" key="4">
    <source>
        <dbReference type="ARBA" id="ARBA00023172"/>
    </source>
</evidence>
<keyword evidence="9" id="KW-1185">Reference proteome</keyword>
<dbReference type="GO" id="GO:0003677">
    <property type="term" value="F:DNA binding"/>
    <property type="evidence" value="ECO:0007669"/>
    <property type="project" value="InterPro"/>
</dbReference>
<dbReference type="OrthoDB" id="343092at2759"/>
<accession>A0A8C5R1Q7</accession>
<sequence>VAVYKHFVCLCILNGGQGGQVLSALQAQDTQCVIQAQPVARSILWTRTPTHLQGEDICREKVDMIILFPAEEFLLMVHRHKENPCGGWSNEILNKAVTDGTKTPSLVIMEMDNYFRCVWVKMSHKSRKRQPEAGILRDSKSRKRERKPSLEALPLLTRKEVEEMIDFQLLVGFRVRFVETWKEFADFVCMFNKAVAEAPDKIQRNNSSKYSFYIDGEWAGGARVERCGKGLLEVWKRQIQQFNRVSVEIANAVVAAYPSPHALIQAYNYCDTESQRHNLLSNILVRRGEGVTSTSRHIGKEISKRIYLQLTSLDPELLLEFT</sequence>
<evidence type="ECO:0000256" key="2">
    <source>
        <dbReference type="ARBA" id="ARBA00005313"/>
    </source>
</evidence>